<organism evidence="1 2">
    <name type="scientific">Arctium lappa</name>
    <name type="common">Greater burdock</name>
    <name type="synonym">Lappa major</name>
    <dbReference type="NCBI Taxonomy" id="4217"/>
    <lineage>
        <taxon>Eukaryota</taxon>
        <taxon>Viridiplantae</taxon>
        <taxon>Streptophyta</taxon>
        <taxon>Embryophyta</taxon>
        <taxon>Tracheophyta</taxon>
        <taxon>Spermatophyta</taxon>
        <taxon>Magnoliopsida</taxon>
        <taxon>eudicotyledons</taxon>
        <taxon>Gunneridae</taxon>
        <taxon>Pentapetalae</taxon>
        <taxon>asterids</taxon>
        <taxon>campanulids</taxon>
        <taxon>Asterales</taxon>
        <taxon>Asteraceae</taxon>
        <taxon>Carduoideae</taxon>
        <taxon>Cardueae</taxon>
        <taxon>Arctiinae</taxon>
        <taxon>Arctium</taxon>
    </lineage>
</organism>
<reference evidence="2" key="1">
    <citation type="journal article" date="2022" name="Mol. Ecol. Resour.">
        <title>The genomes of chicory, endive, great burdock and yacon provide insights into Asteraceae palaeo-polyploidization history and plant inulin production.</title>
        <authorList>
            <person name="Fan W."/>
            <person name="Wang S."/>
            <person name="Wang H."/>
            <person name="Wang A."/>
            <person name="Jiang F."/>
            <person name="Liu H."/>
            <person name="Zhao H."/>
            <person name="Xu D."/>
            <person name="Zhang Y."/>
        </authorList>
    </citation>
    <scope>NUCLEOTIDE SEQUENCE [LARGE SCALE GENOMIC DNA]</scope>
    <source>
        <strain evidence="2">cv. Niubang</strain>
    </source>
</reference>
<accession>A0ACB9FFE9</accession>
<evidence type="ECO:0000313" key="1">
    <source>
        <dbReference type="EMBL" id="KAI3769834.1"/>
    </source>
</evidence>
<name>A0ACB9FFE9_ARCLA</name>
<reference evidence="1 2" key="2">
    <citation type="journal article" date="2022" name="Mol. Ecol. Resour.">
        <title>The genomes of chicory, endive, great burdock and yacon provide insights into Asteraceae paleo-polyploidization history and plant inulin production.</title>
        <authorList>
            <person name="Fan W."/>
            <person name="Wang S."/>
            <person name="Wang H."/>
            <person name="Wang A."/>
            <person name="Jiang F."/>
            <person name="Liu H."/>
            <person name="Zhao H."/>
            <person name="Xu D."/>
            <person name="Zhang Y."/>
        </authorList>
    </citation>
    <scope>NUCLEOTIDE SEQUENCE [LARGE SCALE GENOMIC DNA]</scope>
    <source>
        <strain evidence="2">cv. Niubang</strain>
    </source>
</reference>
<protein>
    <submittedName>
        <fullName evidence="1">Uncharacterized protein</fullName>
    </submittedName>
</protein>
<keyword evidence="2" id="KW-1185">Reference proteome</keyword>
<comment type="caution">
    <text evidence="1">The sequence shown here is derived from an EMBL/GenBank/DDBJ whole genome shotgun (WGS) entry which is preliminary data.</text>
</comment>
<gene>
    <name evidence="1" type="ORF">L6452_00948</name>
</gene>
<proteinExistence type="predicted"/>
<evidence type="ECO:0000313" key="2">
    <source>
        <dbReference type="Proteomes" id="UP001055879"/>
    </source>
</evidence>
<dbReference type="EMBL" id="CM042047">
    <property type="protein sequence ID" value="KAI3769834.1"/>
    <property type="molecule type" value="Genomic_DNA"/>
</dbReference>
<dbReference type="Proteomes" id="UP001055879">
    <property type="component" value="Linkage Group LG01"/>
</dbReference>
<sequence>MIGYLEDVSFSFLTAKAYVAGIKGGSEIASPGKLIQDKVDLFSENLRVNQTTTTGRVKDGVYYLAYLVVSTSMHVAS</sequence>